<dbReference type="SUPFAM" id="SSF52980">
    <property type="entry name" value="Restriction endonuclease-like"/>
    <property type="match status" value="1"/>
</dbReference>
<dbReference type="InterPro" id="IPR011335">
    <property type="entry name" value="Restrct_endonuc-II-like"/>
</dbReference>
<feature type="domain" description="DUF559" evidence="1">
    <location>
        <begin position="150"/>
        <end position="209"/>
    </location>
</feature>
<dbReference type="Pfam" id="PF04480">
    <property type="entry name" value="DUF559"/>
    <property type="match status" value="1"/>
</dbReference>
<evidence type="ECO:0000313" key="2">
    <source>
        <dbReference type="EMBL" id="QAY73466.1"/>
    </source>
</evidence>
<keyword evidence="3" id="KW-1185">Reference proteome</keyword>
<protein>
    <submittedName>
        <fullName evidence="2">DUF559 domain-containing protein</fullName>
    </submittedName>
</protein>
<dbReference type="Proteomes" id="UP000291259">
    <property type="component" value="Chromosome"/>
</dbReference>
<dbReference type="AlphaFoldDB" id="A0A4P6FCS4"/>
<dbReference type="InterPro" id="IPR007569">
    <property type="entry name" value="DUF559"/>
</dbReference>
<organism evidence="2 3">
    <name type="scientific">Agromyces protaetiae</name>
    <dbReference type="NCBI Taxonomy" id="2509455"/>
    <lineage>
        <taxon>Bacteria</taxon>
        <taxon>Bacillati</taxon>
        <taxon>Actinomycetota</taxon>
        <taxon>Actinomycetes</taxon>
        <taxon>Micrococcales</taxon>
        <taxon>Microbacteriaceae</taxon>
        <taxon>Agromyces</taxon>
    </lineage>
</organism>
<accession>A0A4P6FCS4</accession>
<name>A0A4P6FCS4_9MICO</name>
<dbReference type="OrthoDB" id="3173471at2"/>
<evidence type="ECO:0000313" key="3">
    <source>
        <dbReference type="Proteomes" id="UP000291259"/>
    </source>
</evidence>
<dbReference type="RefSeq" id="WP_129190745.1">
    <property type="nucleotide sequence ID" value="NZ_CP035491.1"/>
</dbReference>
<gene>
    <name evidence="2" type="ORF">ET445_09070</name>
</gene>
<dbReference type="EMBL" id="CP035491">
    <property type="protein sequence ID" value="QAY73466.1"/>
    <property type="molecule type" value="Genomic_DNA"/>
</dbReference>
<dbReference type="Gene3D" id="3.40.960.10">
    <property type="entry name" value="VSR Endonuclease"/>
    <property type="match status" value="1"/>
</dbReference>
<dbReference type="KEGG" id="agf:ET445_09070"/>
<evidence type="ECO:0000259" key="1">
    <source>
        <dbReference type="Pfam" id="PF04480"/>
    </source>
</evidence>
<reference evidence="2 3" key="1">
    <citation type="submission" date="2019-01" db="EMBL/GenBank/DDBJ databases">
        <title>Genome sequencing of strain FW100M-8.</title>
        <authorList>
            <person name="Heo J."/>
            <person name="Kim S.-J."/>
            <person name="Kim J.-S."/>
            <person name="Hong S.-B."/>
            <person name="Kwon S.-W."/>
        </authorList>
    </citation>
    <scope>NUCLEOTIDE SEQUENCE [LARGE SCALE GENOMIC DNA]</scope>
    <source>
        <strain evidence="2 3">FW100M-8</strain>
    </source>
</reference>
<sequence>MASPPGLTRARSRGVVGHEHTDVFAVRFVDVHPVVEPSRAWCQLATLLSHADLVAAGDALVTGARLTGGRRLDPLATLEELEHAARAWAGRRGARALLRALPHVRTGPDSRPESLLRLLVGGAGFPEPVIGYEVATPSGRVLHPDLAWPEWKVALEYEGDGHRTDRERWRRDIRRREDLEAAGWRIIRVTADDLFADPGGLIARIRSVIALVTR</sequence>
<proteinExistence type="predicted"/>